<keyword evidence="1" id="KW-0812">Transmembrane</keyword>
<accession>A0A9P3GFN1</accession>
<evidence type="ECO:0000313" key="3">
    <source>
        <dbReference type="Proteomes" id="UP000703269"/>
    </source>
</evidence>
<dbReference type="CDD" id="cd00201">
    <property type="entry name" value="WW"/>
    <property type="match status" value="1"/>
</dbReference>
<evidence type="ECO:0000313" key="2">
    <source>
        <dbReference type="EMBL" id="GJE94010.1"/>
    </source>
</evidence>
<sequence length="562" mass="63988">MAHAQFLPPVLAADGRTLCLAPLTTEPEAMPARSAQTGLFLTLLPIVPETLQGAIYERSYKISDQFMDTVLKPFSSEYICVPADPAGWDRYVTPEGRPYFWHADLNVYTNVHLARKGMDPGLKDFIERTAMELRRCFARHADVAADRSDLVIALLSVKDNKWGYYFANEDKRTVFWVHPINLSTVVASCERVVPTDDHLGLIKESQFWYHVEMFPIERPIPQGTITELRGLLACAYTDTITSTTTTSPYPIEKLDLISKVLDFVREDDTTGQSTWIVARFMSVFKREMFLHYYGQDGARLNRDQSVHYVKSDLPRPRYLFLLVSSFLFYMPYVYKKKFDEVFVDSLLNEEHWRVLLENLRRDWEMTVTPSTVLLSANVAFLAIQSVDTAVPLPHRTPEQILSYISTVFSLASYLVCWILMQRHAPAIGSSTVAGITYLKQRERCWFGLEGDAIVFSLPSAFFMWSMHLFCAAIIWICLAESDATTRYIMVSVLALLALTLAVVLKVSWTSIAPLEDNLWTRHVEIARLMRKASRELIVDGLAWRASVRPSQVPMPQAAHSGV</sequence>
<dbReference type="Proteomes" id="UP000703269">
    <property type="component" value="Unassembled WGS sequence"/>
</dbReference>
<organism evidence="2 3">
    <name type="scientific">Phanerochaete sordida</name>
    <dbReference type="NCBI Taxonomy" id="48140"/>
    <lineage>
        <taxon>Eukaryota</taxon>
        <taxon>Fungi</taxon>
        <taxon>Dikarya</taxon>
        <taxon>Basidiomycota</taxon>
        <taxon>Agaricomycotina</taxon>
        <taxon>Agaricomycetes</taxon>
        <taxon>Polyporales</taxon>
        <taxon>Phanerochaetaceae</taxon>
        <taxon>Phanerochaete</taxon>
    </lineage>
</organism>
<dbReference type="EMBL" id="BPQB01000036">
    <property type="protein sequence ID" value="GJE94010.1"/>
    <property type="molecule type" value="Genomic_DNA"/>
</dbReference>
<keyword evidence="3" id="KW-1185">Reference proteome</keyword>
<evidence type="ECO:0008006" key="4">
    <source>
        <dbReference type="Google" id="ProtNLM"/>
    </source>
</evidence>
<comment type="caution">
    <text evidence="2">The sequence shown here is derived from an EMBL/GenBank/DDBJ whole genome shotgun (WGS) entry which is preliminary data.</text>
</comment>
<keyword evidence="1" id="KW-1133">Transmembrane helix</keyword>
<name>A0A9P3GFN1_9APHY</name>
<dbReference type="InterPro" id="IPR001202">
    <property type="entry name" value="WW_dom"/>
</dbReference>
<proteinExistence type="predicted"/>
<keyword evidence="1" id="KW-0472">Membrane</keyword>
<reference evidence="2 3" key="1">
    <citation type="submission" date="2021-08" db="EMBL/GenBank/DDBJ databases">
        <title>Draft Genome Sequence of Phanerochaete sordida strain YK-624.</title>
        <authorList>
            <person name="Mori T."/>
            <person name="Dohra H."/>
            <person name="Suzuki T."/>
            <person name="Kawagishi H."/>
            <person name="Hirai H."/>
        </authorList>
    </citation>
    <scope>NUCLEOTIDE SEQUENCE [LARGE SCALE GENOMIC DNA]</scope>
    <source>
        <strain evidence="2 3">YK-624</strain>
    </source>
</reference>
<dbReference type="OrthoDB" id="2657661at2759"/>
<feature type="transmembrane region" description="Helical" evidence="1">
    <location>
        <begin position="452"/>
        <end position="476"/>
    </location>
</feature>
<dbReference type="AlphaFoldDB" id="A0A9P3GFN1"/>
<protein>
    <recommendedName>
        <fullName evidence="4">WW domain-containing protein</fullName>
    </recommendedName>
</protein>
<gene>
    <name evidence="2" type="ORF">PsYK624_101780</name>
</gene>
<evidence type="ECO:0000256" key="1">
    <source>
        <dbReference type="SAM" id="Phobius"/>
    </source>
</evidence>
<feature type="transmembrane region" description="Helical" evidence="1">
    <location>
        <begin position="488"/>
        <end position="508"/>
    </location>
</feature>